<accession>A0AAV5AGE9</accession>
<evidence type="ECO:0000313" key="8">
    <source>
        <dbReference type="EMBL" id="GJJ11758.1"/>
    </source>
</evidence>
<evidence type="ECO:0000256" key="1">
    <source>
        <dbReference type="ARBA" id="ARBA00000448"/>
    </source>
</evidence>
<evidence type="ECO:0000256" key="6">
    <source>
        <dbReference type="RuleBase" id="RU361161"/>
    </source>
</evidence>
<evidence type="ECO:0000313" key="9">
    <source>
        <dbReference type="Proteomes" id="UP001050691"/>
    </source>
</evidence>
<dbReference type="InterPro" id="IPR013783">
    <property type="entry name" value="Ig-like_fold"/>
</dbReference>
<dbReference type="GO" id="GO:0008422">
    <property type="term" value="F:beta-glucosidase activity"/>
    <property type="evidence" value="ECO:0007669"/>
    <property type="project" value="UniProtKB-EC"/>
</dbReference>
<dbReference type="InterPro" id="IPR036962">
    <property type="entry name" value="Glyco_hydro_3_N_sf"/>
</dbReference>
<dbReference type="Pfam" id="PF01915">
    <property type="entry name" value="Glyco_hydro_3_C"/>
    <property type="match status" value="1"/>
</dbReference>
<dbReference type="InterPro" id="IPR050288">
    <property type="entry name" value="Cellulose_deg_GH3"/>
</dbReference>
<reference evidence="8" key="1">
    <citation type="submission" date="2021-10" db="EMBL/GenBank/DDBJ databases">
        <title>De novo Genome Assembly of Clathrus columnatus (Basidiomycota, Fungi) Using Illumina and Nanopore Sequence Data.</title>
        <authorList>
            <person name="Ogiso-Tanaka E."/>
            <person name="Itagaki H."/>
            <person name="Hosoya T."/>
            <person name="Hosaka K."/>
        </authorList>
    </citation>
    <scope>NUCLEOTIDE SEQUENCE</scope>
    <source>
        <strain evidence="8">MO-923</strain>
    </source>
</reference>
<keyword evidence="9" id="KW-1185">Reference proteome</keyword>
<dbReference type="Gene3D" id="2.60.120.260">
    <property type="entry name" value="Galactose-binding domain-like"/>
    <property type="match status" value="1"/>
</dbReference>
<sequence>MSSTDFATASIPELLSKLTKEEKIHLLAAPDWWHTQPIARLGIPSAKMSDGPNGVRGESFFLLSPAQCLPCSTSLASTFDTELINATGAFLAEEAKLKSATILLAPTCNIQRSPLGGRSFESFSEDPFLSGTCAAAYVNGLQSNGVAATIKHFVANDQEHERMGSSSNLSERALREIYLYPFMIAQRDAKPWAYMTAYNRLNGVHCSENPRLLTDILRREWGFDGLVMSDWFGTYSVAENINAGLSLEMPGPPRWRTSLLVNHSLTSQKVSLSTIDTRVSEVLRFVQKLSKVSPEIIFNPQKELSREASPSIRSFTRKLASSGIILLRNENGVLPIKSPKSPGTKLKIAVMGPNAKARNISGGGSANLKPSYVVTPYQGIVDNKPENVEIKYTVGCYAQKYLPSLQEEMASPSNPSKSGFWHCAFFNHDPKTNTPLSTPLAEYVLNDNRILLNDFLPEGITDEWSMVVKGIFTPVDYTGVFEFGLTVAGRGKLFVNDQLVVDNWTKQRQGDFFDGRGTLEETGLFNVTAGKSFNIRIEYINTPPPGTGESGGPQASPTFGLRLGGAPKIDADEAIKEAVQLASQSDVVVIITGLSHEWESEGYDRPTLDLPGRQNELIEAVAGVNKNVVVVVQAGSATTMPWNTEVSSILQAWYSGNESGNAISDILYGHTNPSGKLPLTFPKRLKDVPSYLNYGSEQGQVYYREDLFVGYKWYQAREIECLYPFGFGLSYTTFSYSSSPLNITQKSSPSNLTVTLSFTLTNTGSITGSETPQVYISLPKSSPSHPIPTTPEWQLRGFSKIKDLKPGEKRNVEIVLDKYAFSFWDVTIGAWRVYPGKYKVVVGSSSASVDFVLGGEVVIKEGDGFVWEGL</sequence>
<evidence type="ECO:0000256" key="4">
    <source>
        <dbReference type="ARBA" id="ARBA00022801"/>
    </source>
</evidence>
<keyword evidence="4 6" id="KW-0378">Hydrolase</keyword>
<dbReference type="InterPro" id="IPR011658">
    <property type="entry name" value="PA14_dom"/>
</dbReference>
<dbReference type="GO" id="GO:0009251">
    <property type="term" value="P:glucan catabolic process"/>
    <property type="evidence" value="ECO:0007669"/>
    <property type="project" value="TreeGrafter"/>
</dbReference>
<dbReference type="SUPFAM" id="SSF51445">
    <property type="entry name" value="(Trans)glycosidases"/>
    <property type="match status" value="1"/>
</dbReference>
<protein>
    <recommendedName>
        <fullName evidence="3 6">beta-glucosidase</fullName>
        <ecNumber evidence="3 6">3.2.1.21</ecNumber>
    </recommendedName>
</protein>
<dbReference type="InterPro" id="IPR019800">
    <property type="entry name" value="Glyco_hydro_3_AS"/>
</dbReference>
<dbReference type="Pfam" id="PF14310">
    <property type="entry name" value="Fn3-like"/>
    <property type="match status" value="1"/>
</dbReference>
<dbReference type="SUPFAM" id="SSF52279">
    <property type="entry name" value="Beta-D-glucan exohydrolase, C-terminal domain"/>
    <property type="match status" value="1"/>
</dbReference>
<comment type="catalytic activity">
    <reaction evidence="1 6">
        <text>Hydrolysis of terminal, non-reducing beta-D-glucosyl residues with release of beta-D-glucose.</text>
        <dbReference type="EC" id="3.2.1.21"/>
    </reaction>
</comment>
<keyword evidence="6" id="KW-0624">Polysaccharide degradation</keyword>
<keyword evidence="6" id="KW-0119">Carbohydrate metabolism</keyword>
<dbReference type="EMBL" id="BPWL01000007">
    <property type="protein sequence ID" value="GJJ11758.1"/>
    <property type="molecule type" value="Genomic_DNA"/>
</dbReference>
<evidence type="ECO:0000256" key="3">
    <source>
        <dbReference type="ARBA" id="ARBA00012744"/>
    </source>
</evidence>
<dbReference type="Gene3D" id="3.20.20.300">
    <property type="entry name" value="Glycoside hydrolase, family 3, N-terminal domain"/>
    <property type="match status" value="1"/>
</dbReference>
<proteinExistence type="inferred from homology"/>
<dbReference type="Pfam" id="PF07691">
    <property type="entry name" value="PA14"/>
    <property type="match status" value="1"/>
</dbReference>
<comment type="pathway">
    <text evidence="6">Glycan metabolism; cellulose degradation.</text>
</comment>
<dbReference type="Gene3D" id="2.60.40.10">
    <property type="entry name" value="Immunoglobulins"/>
    <property type="match status" value="1"/>
</dbReference>
<comment type="similarity">
    <text evidence="2 6">Belongs to the glycosyl hydrolase 3 family.</text>
</comment>
<dbReference type="Proteomes" id="UP001050691">
    <property type="component" value="Unassembled WGS sequence"/>
</dbReference>
<dbReference type="EC" id="3.2.1.21" evidence="3 6"/>
<comment type="caution">
    <text evidence="8">The sequence shown here is derived from an EMBL/GenBank/DDBJ whole genome shotgun (WGS) entry which is preliminary data.</text>
</comment>
<organism evidence="8 9">
    <name type="scientific">Clathrus columnatus</name>
    <dbReference type="NCBI Taxonomy" id="1419009"/>
    <lineage>
        <taxon>Eukaryota</taxon>
        <taxon>Fungi</taxon>
        <taxon>Dikarya</taxon>
        <taxon>Basidiomycota</taxon>
        <taxon>Agaricomycotina</taxon>
        <taxon>Agaricomycetes</taxon>
        <taxon>Phallomycetidae</taxon>
        <taxon>Phallales</taxon>
        <taxon>Clathraceae</taxon>
        <taxon>Clathrus</taxon>
    </lineage>
</organism>
<keyword evidence="5 6" id="KW-0326">Glycosidase</keyword>
<evidence type="ECO:0000256" key="5">
    <source>
        <dbReference type="ARBA" id="ARBA00023295"/>
    </source>
</evidence>
<dbReference type="SMART" id="SM01217">
    <property type="entry name" value="Fn3_like"/>
    <property type="match status" value="1"/>
</dbReference>
<gene>
    <name evidence="8" type="ORF">Clacol_005996</name>
</gene>
<dbReference type="PROSITE" id="PS51820">
    <property type="entry name" value="PA14"/>
    <property type="match status" value="1"/>
</dbReference>
<dbReference type="InterPro" id="IPR001764">
    <property type="entry name" value="Glyco_hydro_3_N"/>
</dbReference>
<dbReference type="Gene3D" id="3.40.50.1700">
    <property type="entry name" value="Glycoside hydrolase family 3 C-terminal domain"/>
    <property type="match status" value="1"/>
</dbReference>
<name>A0AAV5AGE9_9AGAM</name>
<evidence type="ECO:0000259" key="7">
    <source>
        <dbReference type="PROSITE" id="PS51820"/>
    </source>
</evidence>
<dbReference type="PANTHER" id="PTHR42715">
    <property type="entry name" value="BETA-GLUCOSIDASE"/>
    <property type="match status" value="1"/>
</dbReference>
<evidence type="ECO:0000256" key="2">
    <source>
        <dbReference type="ARBA" id="ARBA00005336"/>
    </source>
</evidence>
<dbReference type="InterPro" id="IPR037524">
    <property type="entry name" value="PA14/GLEYA"/>
</dbReference>
<dbReference type="InterPro" id="IPR002772">
    <property type="entry name" value="Glyco_hydro_3_C"/>
</dbReference>
<dbReference type="PROSITE" id="PS00775">
    <property type="entry name" value="GLYCOSYL_HYDROL_F3"/>
    <property type="match status" value="1"/>
</dbReference>
<dbReference type="InterPro" id="IPR026891">
    <property type="entry name" value="Fn3-like"/>
</dbReference>
<dbReference type="InterPro" id="IPR036881">
    <property type="entry name" value="Glyco_hydro_3_C_sf"/>
</dbReference>
<dbReference type="AlphaFoldDB" id="A0AAV5AGE9"/>
<feature type="domain" description="PA14" evidence="7">
    <location>
        <begin position="416"/>
        <end position="579"/>
    </location>
</feature>
<dbReference type="SMART" id="SM00758">
    <property type="entry name" value="PA14"/>
    <property type="match status" value="1"/>
</dbReference>
<dbReference type="InterPro" id="IPR017853">
    <property type="entry name" value="GH"/>
</dbReference>
<dbReference type="Pfam" id="PF00933">
    <property type="entry name" value="Glyco_hydro_3"/>
    <property type="match status" value="1"/>
</dbReference>
<dbReference type="PRINTS" id="PR00133">
    <property type="entry name" value="GLHYDRLASE3"/>
</dbReference>
<dbReference type="PANTHER" id="PTHR42715:SF27">
    <property type="entry name" value="BETA-GLUCOSIDASE-RELATED"/>
    <property type="match status" value="1"/>
</dbReference>